<protein>
    <submittedName>
        <fullName evidence="3">PKD domain-containing protein</fullName>
    </submittedName>
</protein>
<keyword evidence="1" id="KW-0812">Transmembrane</keyword>
<dbReference type="InterPro" id="IPR000601">
    <property type="entry name" value="PKD_dom"/>
</dbReference>
<accession>A0A1H6WL35</accession>
<evidence type="ECO:0000256" key="1">
    <source>
        <dbReference type="SAM" id="Phobius"/>
    </source>
</evidence>
<keyword evidence="1" id="KW-1133">Transmembrane helix</keyword>
<feature type="transmembrane region" description="Helical" evidence="1">
    <location>
        <begin position="6"/>
        <end position="27"/>
    </location>
</feature>
<keyword evidence="4" id="KW-1185">Reference proteome</keyword>
<dbReference type="AlphaFoldDB" id="A0A1H6WL35"/>
<name>A0A1H6WL35_9BACT</name>
<dbReference type="RefSeq" id="WP_090337412.1">
    <property type="nucleotide sequence ID" value="NZ_FNXY01000005.1"/>
</dbReference>
<sequence length="199" mass="22042">MNILNYIRFKVFSIGLLYSISLLLILFSCSKKEPQPVISFSIEYGKEGMVIFKVNSSNAENFYWDLGDGHFNEIESPTHIYSKNGTYNVSVTAKGKGGEITVTQQVIVKNILGSVMFWMNSKGESDIAVSIDNFGFIGNIEDVNSQEPECGNGFATTFSQLSEGEHTYKAKEIYGANPKEWAGTVIITGGLCLKKQLTY</sequence>
<feature type="domain" description="PKD" evidence="2">
    <location>
        <begin position="62"/>
        <end position="115"/>
    </location>
</feature>
<dbReference type="SMART" id="SM00089">
    <property type="entry name" value="PKD"/>
    <property type="match status" value="1"/>
</dbReference>
<dbReference type="InterPro" id="IPR013783">
    <property type="entry name" value="Ig-like_fold"/>
</dbReference>
<dbReference type="Proteomes" id="UP000199532">
    <property type="component" value="Unassembled WGS sequence"/>
</dbReference>
<dbReference type="CDD" id="cd00146">
    <property type="entry name" value="PKD"/>
    <property type="match status" value="1"/>
</dbReference>
<dbReference type="InterPro" id="IPR022409">
    <property type="entry name" value="PKD/Chitinase_dom"/>
</dbReference>
<evidence type="ECO:0000313" key="3">
    <source>
        <dbReference type="EMBL" id="SEJ16446.1"/>
    </source>
</evidence>
<dbReference type="STRING" id="408657.SAMN04487995_3559"/>
<gene>
    <name evidence="3" type="ORF">SAMN04487995_3559</name>
</gene>
<keyword evidence="1" id="KW-0472">Membrane</keyword>
<dbReference type="Pfam" id="PF18911">
    <property type="entry name" value="PKD_4"/>
    <property type="match status" value="1"/>
</dbReference>
<dbReference type="OrthoDB" id="1488789at2"/>
<dbReference type="EMBL" id="FNXY01000005">
    <property type="protein sequence ID" value="SEJ16446.1"/>
    <property type="molecule type" value="Genomic_DNA"/>
</dbReference>
<reference evidence="3 4" key="1">
    <citation type="submission" date="2016-10" db="EMBL/GenBank/DDBJ databases">
        <authorList>
            <person name="de Groot N.N."/>
        </authorList>
    </citation>
    <scope>NUCLEOTIDE SEQUENCE [LARGE SCALE GENOMIC DNA]</scope>
    <source>
        <strain evidence="3 4">DSM 19938</strain>
    </source>
</reference>
<dbReference type="InterPro" id="IPR035986">
    <property type="entry name" value="PKD_dom_sf"/>
</dbReference>
<dbReference type="Gene3D" id="2.60.40.10">
    <property type="entry name" value="Immunoglobulins"/>
    <property type="match status" value="1"/>
</dbReference>
<evidence type="ECO:0000259" key="2">
    <source>
        <dbReference type="PROSITE" id="PS50093"/>
    </source>
</evidence>
<dbReference type="PROSITE" id="PS50093">
    <property type="entry name" value="PKD"/>
    <property type="match status" value="1"/>
</dbReference>
<organism evidence="3 4">
    <name type="scientific">Dyadobacter koreensis</name>
    <dbReference type="NCBI Taxonomy" id="408657"/>
    <lineage>
        <taxon>Bacteria</taxon>
        <taxon>Pseudomonadati</taxon>
        <taxon>Bacteroidota</taxon>
        <taxon>Cytophagia</taxon>
        <taxon>Cytophagales</taxon>
        <taxon>Spirosomataceae</taxon>
        <taxon>Dyadobacter</taxon>
    </lineage>
</organism>
<proteinExistence type="predicted"/>
<dbReference type="SUPFAM" id="SSF49299">
    <property type="entry name" value="PKD domain"/>
    <property type="match status" value="1"/>
</dbReference>
<evidence type="ECO:0000313" key="4">
    <source>
        <dbReference type="Proteomes" id="UP000199532"/>
    </source>
</evidence>